<keyword evidence="3" id="KW-1185">Reference proteome</keyword>
<dbReference type="KEGG" id="pseo:OM33_07580"/>
<reference evidence="2 3" key="1">
    <citation type="submission" date="2014-11" db="EMBL/GenBank/DDBJ databases">
        <title>Complete Genome Sequence of Pseudoalteromonas sp. Strain OCN003 Isolated from Kaneohe Bay, Oahu, Hawaii.</title>
        <authorList>
            <person name="Beurmann S."/>
            <person name="Videau P."/>
            <person name="Ushijima B."/>
            <person name="Smith A.M."/>
            <person name="Aeby G.S."/>
            <person name="Callahan S.M."/>
            <person name="Belcaid M."/>
        </authorList>
    </citation>
    <scope>NUCLEOTIDE SEQUENCE [LARGE SCALE GENOMIC DNA]</scope>
    <source>
        <strain evidence="2 3">OCN003</strain>
    </source>
</reference>
<dbReference type="eggNOG" id="COG4764">
    <property type="taxonomic scope" value="Bacteria"/>
</dbReference>
<keyword evidence="2" id="KW-0449">Lipoprotein</keyword>
<gene>
    <name evidence="2" type="ORF">OM33_07580</name>
</gene>
<feature type="domain" description="Transglycosylase SLT" evidence="1">
    <location>
        <begin position="7"/>
        <end position="188"/>
    </location>
</feature>
<dbReference type="InterPro" id="IPR045795">
    <property type="entry name" value="SLT_4"/>
</dbReference>
<evidence type="ECO:0000313" key="3">
    <source>
        <dbReference type="Proteomes" id="UP000030341"/>
    </source>
</evidence>
<dbReference type="PROSITE" id="PS51257">
    <property type="entry name" value="PROKAR_LIPOPROTEIN"/>
    <property type="match status" value="1"/>
</dbReference>
<dbReference type="HOGENOM" id="CLU_094963_0_0_6"/>
<accession>A0A0A7EK31</accession>
<proteinExistence type="predicted"/>
<evidence type="ECO:0000259" key="1">
    <source>
        <dbReference type="Pfam" id="PF19489"/>
    </source>
</evidence>
<dbReference type="AlphaFoldDB" id="A0A0A7EK31"/>
<dbReference type="EMBL" id="CP009888">
    <property type="protein sequence ID" value="AIY66322.1"/>
    <property type="molecule type" value="Genomic_DNA"/>
</dbReference>
<dbReference type="Gene3D" id="1.10.530.10">
    <property type="match status" value="1"/>
</dbReference>
<dbReference type="SUPFAM" id="SSF53955">
    <property type="entry name" value="Lysozyme-like"/>
    <property type="match status" value="1"/>
</dbReference>
<name>A0A0A7EK31_9GAMM</name>
<evidence type="ECO:0000313" key="2">
    <source>
        <dbReference type="EMBL" id="AIY66322.1"/>
    </source>
</evidence>
<dbReference type="CDD" id="cd00442">
    <property type="entry name" value="Lyz-like"/>
    <property type="match status" value="1"/>
</dbReference>
<dbReference type="Pfam" id="PF19489">
    <property type="entry name" value="SLT_4"/>
    <property type="match status" value="1"/>
</dbReference>
<dbReference type="InterPro" id="IPR023346">
    <property type="entry name" value="Lysozyme-like_dom_sf"/>
</dbReference>
<sequence length="202" mass="23283">MMKKITTIFLASALVGCATPPPQNPNNICDIFFEHRDWYYDAKDAQEKWGAPKHLLMSMMFQESSFKHDAAPPMEYFLGFIPTGRASSAYGYSQAKTPTWNDYVNKSGNSGADRDDFGDAIDFMGWFVYNTHKINGVSKWDAYGQYLNYHEGWGGYRRGTYKKKAWLMKTAQKVKVRTGNYGVQLKKCETELDKNWLQRLFS</sequence>
<protein>
    <submittedName>
        <fullName evidence="2">Lipoprotein</fullName>
    </submittedName>
</protein>
<dbReference type="Proteomes" id="UP000030341">
    <property type="component" value="Chromosome 1"/>
</dbReference>
<organism evidence="2 3">
    <name type="scientific">Pseudoalteromonas piratica</name>
    <dbReference type="NCBI Taxonomy" id="1348114"/>
    <lineage>
        <taxon>Bacteria</taxon>
        <taxon>Pseudomonadati</taxon>
        <taxon>Pseudomonadota</taxon>
        <taxon>Gammaproteobacteria</taxon>
        <taxon>Alteromonadales</taxon>
        <taxon>Pseudoalteromonadaceae</taxon>
        <taxon>Pseudoalteromonas</taxon>
    </lineage>
</organism>